<reference evidence="6 7" key="2">
    <citation type="submission" date="2018-10" db="EMBL/GenBank/DDBJ databases">
        <title>Detection and isolation of Mycoplasma hominis as a predominant microorganism from pelvic cavity of patient with salpingitis and tubo-ovarian abscess.</title>
        <authorList>
            <person name="Guschin A.E."/>
            <person name="Khayrullina G.A."/>
            <person name="Rakovskaya I.V."/>
            <person name="Shelenkov A.A."/>
            <person name="Shagin D.A."/>
        </authorList>
    </citation>
    <scope>NUCLEOTIDE SEQUENCE [LARGE SCALE GENOMIC DNA]</scope>
    <source>
        <strain evidence="7">TOA</strain>
    </source>
</reference>
<keyword evidence="5 6" id="KW-0012">Acyltransferase</keyword>
<evidence type="ECO:0000256" key="5">
    <source>
        <dbReference type="ARBA" id="ARBA00023315"/>
    </source>
</evidence>
<dbReference type="AlphaFoldDB" id="A0A2K9YSC0"/>
<dbReference type="GO" id="GO:0006654">
    <property type="term" value="P:phosphatidic acid biosynthetic process"/>
    <property type="evidence" value="ECO:0007669"/>
    <property type="project" value="TreeGrafter"/>
</dbReference>
<organism evidence="6 7">
    <name type="scientific">Metamycoplasma hominis</name>
    <name type="common">Mycoplasma hominis</name>
    <dbReference type="NCBI Taxonomy" id="2098"/>
    <lineage>
        <taxon>Bacteria</taxon>
        <taxon>Bacillati</taxon>
        <taxon>Mycoplasmatota</taxon>
        <taxon>Mycoplasmoidales</taxon>
        <taxon>Metamycoplasmataceae</taxon>
        <taxon>Metamycoplasma</taxon>
    </lineage>
</organism>
<evidence type="ECO:0000313" key="6">
    <source>
        <dbReference type="EMBL" id="AYN65164.1"/>
    </source>
</evidence>
<dbReference type="PANTHER" id="PTHR10434:SF64">
    <property type="entry name" value="1-ACYL-SN-GLYCEROL-3-PHOSPHATE ACYLTRANSFERASE-RELATED"/>
    <property type="match status" value="1"/>
</dbReference>
<accession>A0A2K9YSC0</accession>
<dbReference type="Proteomes" id="UP000029712">
    <property type="component" value="Chromosome"/>
</dbReference>
<evidence type="ECO:0000256" key="2">
    <source>
        <dbReference type="ARBA" id="ARBA00022516"/>
    </source>
</evidence>
<dbReference type="GO" id="GO:0003841">
    <property type="term" value="F:1-acylglycerol-3-phosphate O-acyltransferase activity"/>
    <property type="evidence" value="ECO:0007669"/>
    <property type="project" value="TreeGrafter"/>
</dbReference>
<reference evidence="6 7" key="1">
    <citation type="submission" date="2014-08" db="EMBL/GenBank/DDBJ databases">
        <authorList>
            <person name="Kuleshov K."/>
            <person name="Dedkov V."/>
            <person name="Markelov M."/>
            <person name="Pimkina E."/>
        </authorList>
    </citation>
    <scope>NUCLEOTIDE SEQUENCE [LARGE SCALE GENOMIC DNA]</scope>
    <source>
        <strain evidence="7">TOA</strain>
    </source>
</reference>
<gene>
    <name evidence="6" type="ORF">KN71_000310</name>
</gene>
<keyword evidence="2" id="KW-0444">Lipid biosynthesis</keyword>
<name>A0A2K9YSC0_METHO</name>
<keyword evidence="3 6" id="KW-0808">Transferase</keyword>
<evidence type="ECO:0000256" key="3">
    <source>
        <dbReference type="ARBA" id="ARBA00022679"/>
    </source>
</evidence>
<dbReference type="Pfam" id="PF01553">
    <property type="entry name" value="Acyltransferase"/>
    <property type="match status" value="1"/>
</dbReference>
<evidence type="ECO:0000256" key="4">
    <source>
        <dbReference type="ARBA" id="ARBA00023098"/>
    </source>
</evidence>
<protein>
    <submittedName>
        <fullName evidence="6">1-acyl-sn-glycerol-3-phosphate acyltransferase</fullName>
    </submittedName>
</protein>
<dbReference type="SMART" id="SM00563">
    <property type="entry name" value="PlsC"/>
    <property type="match status" value="1"/>
</dbReference>
<dbReference type="OrthoDB" id="9803035at2"/>
<keyword evidence="4" id="KW-0443">Lipid metabolism</keyword>
<evidence type="ECO:0000313" key="7">
    <source>
        <dbReference type="Proteomes" id="UP000029712"/>
    </source>
</evidence>
<proteinExistence type="predicted"/>
<dbReference type="GeneID" id="89679522"/>
<dbReference type="EMBL" id="CP033021">
    <property type="protein sequence ID" value="AYN65164.1"/>
    <property type="molecule type" value="Genomic_DNA"/>
</dbReference>
<dbReference type="PANTHER" id="PTHR10434">
    <property type="entry name" value="1-ACYL-SN-GLYCEROL-3-PHOSPHATE ACYLTRANSFERASE"/>
    <property type="match status" value="1"/>
</dbReference>
<sequence>MNLRTRIFFRFFGLLHCISFLCAKSRRDFKMPDYYKVVEKNDFLQQKSNAILNHFNISVNVEGFENVPNGPCLIIPNHSTYLDPLIMWSALWNHRDGSKQSKLVNFVARKEITKKKMVKRIADLGQTYYIDTQNPREALATLKDFGQFIKRNKSCGVIFAEGTRTKDGKLGEFHSGAFKLAQSSYLTIVPATINNAANALDWNRKEKLEVKVTFHKPMKPIQFQSLDSRVLAEQVKSIVASDYIDQTITSNETIKNKYSKRDKVKEVKR</sequence>
<evidence type="ECO:0000256" key="1">
    <source>
        <dbReference type="ARBA" id="ARBA00005189"/>
    </source>
</evidence>
<dbReference type="CDD" id="cd07989">
    <property type="entry name" value="LPLAT_AGPAT-like"/>
    <property type="match status" value="1"/>
</dbReference>
<dbReference type="InterPro" id="IPR002123">
    <property type="entry name" value="Plipid/glycerol_acylTrfase"/>
</dbReference>
<dbReference type="SUPFAM" id="SSF69593">
    <property type="entry name" value="Glycerol-3-phosphate (1)-acyltransferase"/>
    <property type="match status" value="1"/>
</dbReference>
<dbReference type="RefSeq" id="WP_020002450.1">
    <property type="nucleotide sequence ID" value="NZ_CP009677.1"/>
</dbReference>
<comment type="pathway">
    <text evidence="1">Lipid metabolism.</text>
</comment>